<comment type="similarity">
    <text evidence="1 6 7">Belongs to the peptidase S8 family.</text>
</comment>
<dbReference type="PANTHER" id="PTHR43806">
    <property type="entry name" value="PEPTIDASE S8"/>
    <property type="match status" value="1"/>
</dbReference>
<dbReference type="PROSITE" id="PS00137">
    <property type="entry name" value="SUBTILASE_HIS"/>
    <property type="match status" value="1"/>
</dbReference>
<dbReference type="PROSITE" id="PS51892">
    <property type="entry name" value="SUBTILASE"/>
    <property type="match status" value="1"/>
</dbReference>
<accession>K1WZP9</accession>
<dbReference type="PROSITE" id="PS00138">
    <property type="entry name" value="SUBTILASE_SER"/>
    <property type="match status" value="1"/>
</dbReference>
<dbReference type="SUPFAM" id="SSF54897">
    <property type="entry name" value="Protease propeptides/inhibitors"/>
    <property type="match status" value="1"/>
</dbReference>
<dbReference type="PANTHER" id="PTHR43806:SF11">
    <property type="entry name" value="CEREVISIN-RELATED"/>
    <property type="match status" value="1"/>
</dbReference>
<protein>
    <submittedName>
        <fullName evidence="10">Cuticle-degrading serine protease</fullName>
    </submittedName>
</protein>
<evidence type="ECO:0000259" key="8">
    <source>
        <dbReference type="Pfam" id="PF00082"/>
    </source>
</evidence>
<dbReference type="OMA" id="WIAQINE"/>
<dbReference type="InterPro" id="IPR023828">
    <property type="entry name" value="Peptidase_S8_Ser-AS"/>
</dbReference>
<reference evidence="10 11" key="1">
    <citation type="journal article" date="2012" name="BMC Genomics">
        <title>Sequencing the genome of Marssonina brunnea reveals fungus-poplar co-evolution.</title>
        <authorList>
            <person name="Zhu S."/>
            <person name="Cao Y.-Z."/>
            <person name="Jiang C."/>
            <person name="Tan B.-Y."/>
            <person name="Wang Z."/>
            <person name="Feng S."/>
            <person name="Zhang L."/>
            <person name="Su X.-H."/>
            <person name="Brejova B."/>
            <person name="Vinar T."/>
            <person name="Xu M."/>
            <person name="Wang M.-X."/>
            <person name="Zhang S.-G."/>
            <person name="Huang M.-R."/>
            <person name="Wu R."/>
            <person name="Zhou Y."/>
        </authorList>
    </citation>
    <scope>NUCLEOTIDE SEQUENCE [LARGE SCALE GENOMIC DNA]</scope>
    <source>
        <strain evidence="10 11">MB_m1</strain>
    </source>
</reference>
<evidence type="ECO:0000256" key="5">
    <source>
        <dbReference type="ARBA" id="ARBA00022825"/>
    </source>
</evidence>
<evidence type="ECO:0000256" key="3">
    <source>
        <dbReference type="ARBA" id="ARBA00022729"/>
    </source>
</evidence>
<feature type="active site" description="Charge relay system" evidence="6">
    <location>
        <position position="248"/>
    </location>
</feature>
<evidence type="ECO:0000256" key="2">
    <source>
        <dbReference type="ARBA" id="ARBA00022670"/>
    </source>
</evidence>
<keyword evidence="11" id="KW-1185">Reference proteome</keyword>
<dbReference type="PRINTS" id="PR00723">
    <property type="entry name" value="SUBTILISIN"/>
</dbReference>
<keyword evidence="4 6" id="KW-0378">Hydrolase</keyword>
<keyword evidence="2 6" id="KW-0645">Protease</keyword>
<dbReference type="InterPro" id="IPR036852">
    <property type="entry name" value="Peptidase_S8/S53_dom_sf"/>
</dbReference>
<evidence type="ECO:0000256" key="6">
    <source>
        <dbReference type="PROSITE-ProRule" id="PRU01240"/>
    </source>
</evidence>
<dbReference type="InterPro" id="IPR015500">
    <property type="entry name" value="Peptidase_S8_subtilisin-rel"/>
</dbReference>
<dbReference type="PROSITE" id="PS00136">
    <property type="entry name" value="SUBTILASE_ASP"/>
    <property type="match status" value="1"/>
</dbReference>
<dbReference type="InterPro" id="IPR010259">
    <property type="entry name" value="S8pro/Inhibitor_I9"/>
</dbReference>
<evidence type="ECO:0000259" key="9">
    <source>
        <dbReference type="Pfam" id="PF05922"/>
    </source>
</evidence>
<dbReference type="KEGG" id="mbe:MBM_03464"/>
<name>K1WZP9_MARBU</name>
<dbReference type="InterPro" id="IPR034193">
    <property type="entry name" value="PCSK9_ProteinaseK-like"/>
</dbReference>
<dbReference type="eggNOG" id="KOG1153">
    <property type="taxonomic scope" value="Eukaryota"/>
</dbReference>
<dbReference type="OrthoDB" id="206201at2759"/>
<dbReference type="Pfam" id="PF05922">
    <property type="entry name" value="Inhibitor_I9"/>
    <property type="match status" value="1"/>
</dbReference>
<dbReference type="Proteomes" id="UP000006753">
    <property type="component" value="Unassembled WGS sequence"/>
</dbReference>
<gene>
    <name evidence="10" type="ORF">MBM_03464</name>
</gene>
<dbReference type="GO" id="GO:0006508">
    <property type="term" value="P:proteolysis"/>
    <property type="evidence" value="ECO:0007669"/>
    <property type="project" value="UniProtKB-KW"/>
</dbReference>
<dbReference type="FunFam" id="3.40.50.200:FF:000014">
    <property type="entry name" value="Proteinase K"/>
    <property type="match status" value="1"/>
</dbReference>
<dbReference type="InterPro" id="IPR050131">
    <property type="entry name" value="Peptidase_S8_subtilisin-like"/>
</dbReference>
<dbReference type="Gene3D" id="3.30.70.80">
    <property type="entry name" value="Peptidase S8 propeptide/proteinase inhibitor I9"/>
    <property type="match status" value="1"/>
</dbReference>
<dbReference type="Gene3D" id="3.40.50.200">
    <property type="entry name" value="Peptidase S8/S53 domain"/>
    <property type="match status" value="1"/>
</dbReference>
<feature type="active site" description="Charge relay system" evidence="6">
    <location>
        <position position="279"/>
    </location>
</feature>
<sequence length="487" mass="49881">MPIASEKPTLPSRYVLRAKESRMHPPRPVPLAFESSPLNNCNIGHHREKIPFEKVFRIFGDFRVQIGSFESSSPSSISPASLDQTLLASVSVSTLVALAAVVVPAVFAAPAPAPANLKIRNLEARDVVKDSYIVVYNPAVEADIFEASIAEVSSLISKRAVAGGIGAKYTIGDFKGYQITADTATLAEIAASPDVAYIEKDQKVYASALTSQTGATWGLGRISHTLQDSTTYIYDSTAGSGTTVYVVDTGILTTHTQFGGRATFGANYVDRSNTDGNGHGTHCAGTIAGSTYGVAKAAKLVAVKVLAADGSGTTSGVISGIQYVGTNAPAKSVLSMSLGGTLSTALNTAVRNTIAKGVTVVVAAGNDNKNAASFSPASEPLAITVGAIDINDNRASFSNFGALVDIFAPGVNVLSSWIGSNSATNTISGTSMATPHVAGLAAYLIALEGLSTPAAVQARIKALGIAGKVISPGTGSPNLIAYNGNGA</sequence>
<dbReference type="SUPFAM" id="SSF52743">
    <property type="entry name" value="Subtilisin-like"/>
    <property type="match status" value="1"/>
</dbReference>
<dbReference type="InterPro" id="IPR022398">
    <property type="entry name" value="Peptidase_S8_His-AS"/>
</dbReference>
<dbReference type="InterPro" id="IPR023827">
    <property type="entry name" value="Peptidase_S8_Asp-AS"/>
</dbReference>
<dbReference type="AlphaFoldDB" id="K1WZP9"/>
<evidence type="ECO:0000256" key="4">
    <source>
        <dbReference type="ARBA" id="ARBA00022801"/>
    </source>
</evidence>
<dbReference type="InterPro" id="IPR037045">
    <property type="entry name" value="S8pro/Inhibitor_I9_sf"/>
</dbReference>
<evidence type="ECO:0000313" key="10">
    <source>
        <dbReference type="EMBL" id="EKD18471.1"/>
    </source>
</evidence>
<dbReference type="HOGENOM" id="CLU_011263_1_4_1"/>
<dbReference type="CDD" id="cd04077">
    <property type="entry name" value="Peptidases_S8_PCSK9_ProteinaseK_like"/>
    <property type="match status" value="1"/>
</dbReference>
<evidence type="ECO:0000313" key="11">
    <source>
        <dbReference type="Proteomes" id="UP000006753"/>
    </source>
</evidence>
<dbReference type="EMBL" id="JH921433">
    <property type="protein sequence ID" value="EKD18471.1"/>
    <property type="molecule type" value="Genomic_DNA"/>
</dbReference>
<feature type="domain" description="Inhibitor I9" evidence="9">
    <location>
        <begin position="131"/>
        <end position="205"/>
    </location>
</feature>
<feature type="active site" description="Charge relay system" evidence="6">
    <location>
        <position position="431"/>
    </location>
</feature>
<dbReference type="InParanoid" id="K1WZP9"/>
<feature type="domain" description="Peptidase S8/S53" evidence="8">
    <location>
        <begin position="239"/>
        <end position="460"/>
    </location>
</feature>
<proteinExistence type="inferred from homology"/>
<organism evidence="10 11">
    <name type="scientific">Marssonina brunnea f. sp. multigermtubi (strain MB_m1)</name>
    <name type="common">Marssonina leaf spot fungus</name>
    <dbReference type="NCBI Taxonomy" id="1072389"/>
    <lineage>
        <taxon>Eukaryota</taxon>
        <taxon>Fungi</taxon>
        <taxon>Dikarya</taxon>
        <taxon>Ascomycota</taxon>
        <taxon>Pezizomycotina</taxon>
        <taxon>Leotiomycetes</taxon>
        <taxon>Helotiales</taxon>
        <taxon>Drepanopezizaceae</taxon>
        <taxon>Drepanopeziza</taxon>
    </lineage>
</organism>
<dbReference type="InterPro" id="IPR000209">
    <property type="entry name" value="Peptidase_S8/S53_dom"/>
</dbReference>
<dbReference type="Pfam" id="PF00082">
    <property type="entry name" value="Peptidase_S8"/>
    <property type="match status" value="1"/>
</dbReference>
<evidence type="ECO:0000256" key="1">
    <source>
        <dbReference type="ARBA" id="ARBA00011073"/>
    </source>
</evidence>
<keyword evidence="5 6" id="KW-0720">Serine protease</keyword>
<keyword evidence="3" id="KW-0732">Signal</keyword>
<dbReference type="GO" id="GO:0005576">
    <property type="term" value="C:extracellular region"/>
    <property type="evidence" value="ECO:0007669"/>
    <property type="project" value="UniProtKB-ARBA"/>
</dbReference>
<evidence type="ECO:0000256" key="7">
    <source>
        <dbReference type="RuleBase" id="RU003355"/>
    </source>
</evidence>
<dbReference type="GeneID" id="18759399"/>
<dbReference type="GO" id="GO:0004252">
    <property type="term" value="F:serine-type endopeptidase activity"/>
    <property type="evidence" value="ECO:0007669"/>
    <property type="project" value="UniProtKB-UniRule"/>
</dbReference>